<dbReference type="AlphaFoldDB" id="A0A0N9IDP3"/>
<sequence>MVSDRASDLLSRGDRPVTAQLLPLKEALIRATNPRSVIAWLRTSPVVRLIADLVEKHSTISHDHLDALPPNKNVDYLRATLVAIDILPPREEQLSRLGPWINAALADLPAHHLRYLRPFIEWDVLRSARRTAARKGYTISSATRDRSKVRSAIQFLAWIDQQHTDLTSITQAHVDLWITTGPTTRQRARAFLRWTTARKITTPLAIAHQRRALPTRFLDEEDHIDQLRRCLTDPALPAEARIAGALVRLYAMPLTRVAELTADRVHHDNNDTFLTLRANPVLLPPSLAVLIDQQLVNHQRGVIPGKIHYLFPGTVPNRPLRPESLGVQLLRHDLGTPAAHNTAMAMLVTDLPAVIVSDMIGINIRTANQWLGYARTNWTDYLAARQEND</sequence>
<accession>A0A0N9IDP3</accession>
<proteinExistence type="predicted"/>
<dbReference type="STRING" id="860235.AOZ06_04810"/>
<dbReference type="Proteomes" id="UP000063699">
    <property type="component" value="Chromosome"/>
</dbReference>
<dbReference type="EMBL" id="CP012752">
    <property type="protein sequence ID" value="ALG14552.1"/>
    <property type="molecule type" value="Genomic_DNA"/>
</dbReference>
<organism evidence="1 2">
    <name type="scientific">Kibdelosporangium phytohabitans</name>
    <dbReference type="NCBI Taxonomy" id="860235"/>
    <lineage>
        <taxon>Bacteria</taxon>
        <taxon>Bacillati</taxon>
        <taxon>Actinomycetota</taxon>
        <taxon>Actinomycetes</taxon>
        <taxon>Pseudonocardiales</taxon>
        <taxon>Pseudonocardiaceae</taxon>
        <taxon>Kibdelosporangium</taxon>
    </lineage>
</organism>
<gene>
    <name evidence="1" type="ORF">AOZ06_04810</name>
</gene>
<dbReference type="KEGG" id="kphy:AOZ06_04810"/>
<keyword evidence="2" id="KW-1185">Reference proteome</keyword>
<reference evidence="1 2" key="1">
    <citation type="submission" date="2015-07" db="EMBL/GenBank/DDBJ databases">
        <title>Genome sequencing of Kibdelosporangium phytohabitans.</title>
        <authorList>
            <person name="Qin S."/>
            <person name="Xing K."/>
        </authorList>
    </citation>
    <scope>NUCLEOTIDE SEQUENCE [LARGE SCALE GENOMIC DNA]</scope>
    <source>
        <strain evidence="1 2">KLBMP1111</strain>
    </source>
</reference>
<protein>
    <submittedName>
        <fullName evidence="1">Uncharacterized protein</fullName>
    </submittedName>
</protein>
<evidence type="ECO:0000313" key="1">
    <source>
        <dbReference type="EMBL" id="ALG14552.1"/>
    </source>
</evidence>
<name>A0A0N9IDP3_9PSEU</name>
<evidence type="ECO:0000313" key="2">
    <source>
        <dbReference type="Proteomes" id="UP000063699"/>
    </source>
</evidence>